<feature type="transmembrane region" description="Helical" evidence="1">
    <location>
        <begin position="119"/>
        <end position="140"/>
    </location>
</feature>
<evidence type="ECO:0000313" key="2">
    <source>
        <dbReference type="EMBL" id="KAF2183193.1"/>
    </source>
</evidence>
<feature type="transmembrane region" description="Helical" evidence="1">
    <location>
        <begin position="47"/>
        <end position="65"/>
    </location>
</feature>
<reference evidence="2" key="1">
    <citation type="journal article" date="2020" name="Stud. Mycol.">
        <title>101 Dothideomycetes genomes: a test case for predicting lifestyles and emergence of pathogens.</title>
        <authorList>
            <person name="Haridas S."/>
            <person name="Albert R."/>
            <person name="Binder M."/>
            <person name="Bloem J."/>
            <person name="Labutti K."/>
            <person name="Salamov A."/>
            <person name="Andreopoulos B."/>
            <person name="Baker S."/>
            <person name="Barry K."/>
            <person name="Bills G."/>
            <person name="Bluhm B."/>
            <person name="Cannon C."/>
            <person name="Castanera R."/>
            <person name="Culley D."/>
            <person name="Daum C."/>
            <person name="Ezra D."/>
            <person name="Gonzalez J."/>
            <person name="Henrissat B."/>
            <person name="Kuo A."/>
            <person name="Liang C."/>
            <person name="Lipzen A."/>
            <person name="Lutzoni F."/>
            <person name="Magnuson J."/>
            <person name="Mondo S."/>
            <person name="Nolan M."/>
            <person name="Ohm R."/>
            <person name="Pangilinan J."/>
            <person name="Park H.-J."/>
            <person name="Ramirez L."/>
            <person name="Alfaro M."/>
            <person name="Sun H."/>
            <person name="Tritt A."/>
            <person name="Yoshinaga Y."/>
            <person name="Zwiers L.-H."/>
            <person name="Turgeon B."/>
            <person name="Goodwin S."/>
            <person name="Spatafora J."/>
            <person name="Crous P."/>
            <person name="Grigoriev I."/>
        </authorList>
    </citation>
    <scope>NUCLEOTIDE SEQUENCE</scope>
    <source>
        <strain evidence="2">CBS 207.26</strain>
    </source>
</reference>
<keyword evidence="1" id="KW-0472">Membrane</keyword>
<accession>A0A6A6DVY3</accession>
<dbReference type="OrthoDB" id="3210850at2759"/>
<name>A0A6A6DVY3_9PEZI</name>
<proteinExistence type="predicted"/>
<dbReference type="EMBL" id="ML994644">
    <property type="protein sequence ID" value="KAF2183193.1"/>
    <property type="molecule type" value="Genomic_DNA"/>
</dbReference>
<evidence type="ECO:0000313" key="3">
    <source>
        <dbReference type="Proteomes" id="UP000800200"/>
    </source>
</evidence>
<dbReference type="PANTHER" id="PTHR38848:SF3">
    <property type="entry name" value="G-PROTEIN COUPLED RECEPTORS FAMILY 3 PROFILE DOMAIN-CONTAINING PROTEIN"/>
    <property type="match status" value="1"/>
</dbReference>
<dbReference type="AlphaFoldDB" id="A0A6A6DVY3"/>
<feature type="transmembrane region" description="Helical" evidence="1">
    <location>
        <begin position="160"/>
        <end position="183"/>
    </location>
</feature>
<keyword evidence="1" id="KW-1133">Transmembrane helix</keyword>
<dbReference type="PANTHER" id="PTHR38848">
    <property type="entry name" value="G-PROTEIN COUPLED RECEPTORS FAMILY 3 PROFILE DOMAIN-CONTAINING PROTEIN"/>
    <property type="match status" value="1"/>
</dbReference>
<feature type="non-terminal residue" evidence="2">
    <location>
        <position position="298"/>
    </location>
</feature>
<evidence type="ECO:0000256" key="1">
    <source>
        <dbReference type="SAM" id="Phobius"/>
    </source>
</evidence>
<keyword evidence="1" id="KW-0812">Transmembrane</keyword>
<gene>
    <name evidence="2" type="ORF">K469DRAFT_522002</name>
</gene>
<organism evidence="2 3">
    <name type="scientific">Zopfia rhizophila CBS 207.26</name>
    <dbReference type="NCBI Taxonomy" id="1314779"/>
    <lineage>
        <taxon>Eukaryota</taxon>
        <taxon>Fungi</taxon>
        <taxon>Dikarya</taxon>
        <taxon>Ascomycota</taxon>
        <taxon>Pezizomycotina</taxon>
        <taxon>Dothideomycetes</taxon>
        <taxon>Dothideomycetes incertae sedis</taxon>
        <taxon>Zopfiaceae</taxon>
        <taxon>Zopfia</taxon>
    </lineage>
</organism>
<protein>
    <recommendedName>
        <fullName evidence="4">G-protein coupled receptors family 1 profile domain-containing protein</fullName>
    </recommendedName>
</protein>
<feature type="non-terminal residue" evidence="2">
    <location>
        <position position="1"/>
    </location>
</feature>
<feature type="transmembrane region" description="Helical" evidence="1">
    <location>
        <begin position="6"/>
        <end position="26"/>
    </location>
</feature>
<evidence type="ECO:0008006" key="4">
    <source>
        <dbReference type="Google" id="ProtNLM"/>
    </source>
</evidence>
<dbReference type="Proteomes" id="UP000800200">
    <property type="component" value="Unassembled WGS sequence"/>
</dbReference>
<feature type="transmembrane region" description="Helical" evidence="1">
    <location>
        <begin position="241"/>
        <end position="260"/>
    </location>
</feature>
<keyword evidence="3" id="KW-1185">Reference proteome</keyword>
<feature type="transmembrane region" description="Helical" evidence="1">
    <location>
        <begin position="80"/>
        <end position="99"/>
    </location>
</feature>
<sequence>YGETDEARTIFLVVALVCMLLLAGMMGFRARQLGPSTFRQLNFTHTLVLSICFLCICFIIAASVVDGGLGLKTDRQCVSAIYICTVFYYTSKLALYIFLIERAHIVRAPFKRRFRDWVWLLGMFLVCFGFGTLAILAYVYPIAELSGKDGRCRIGTSQTLVNIIVCFDAFINVLLTGIFIWFLRPILHSGESSATNTVHTSRVASVMRRLQGWTGWHRSDETHTTSGDFYRSIRSLERKNLIGSALILVGTVANWTVIYIMKGRELGWLCLASCLGDVTWDALIVSWLTIRGTEEERN</sequence>